<dbReference type="InterPro" id="IPR051200">
    <property type="entry name" value="Host-pathogen_enzymatic-act"/>
</dbReference>
<dbReference type="Gene3D" id="2.130.10.10">
    <property type="entry name" value="YVTN repeat-like/Quinoprotein amine dehydrogenase"/>
    <property type="match status" value="2"/>
</dbReference>
<comment type="caution">
    <text evidence="1">The sequence shown here is derived from an EMBL/GenBank/DDBJ whole genome shotgun (WGS) entry which is preliminary data.</text>
</comment>
<protein>
    <submittedName>
        <fullName evidence="1">Uncharacterized protein</fullName>
    </submittedName>
</protein>
<dbReference type="EMBL" id="NVNL01000041">
    <property type="protein sequence ID" value="PEA87760.1"/>
    <property type="molecule type" value="Genomic_DNA"/>
</dbReference>
<dbReference type="SUPFAM" id="SSF50969">
    <property type="entry name" value="YVTN repeat-like/Quinoprotein amine dehydrogenase"/>
    <property type="match status" value="1"/>
</dbReference>
<evidence type="ECO:0000313" key="2">
    <source>
        <dbReference type="Proteomes" id="UP000220702"/>
    </source>
</evidence>
<dbReference type="AlphaFoldDB" id="A0A9X6TK07"/>
<dbReference type="InterPro" id="IPR011044">
    <property type="entry name" value="Quino_amine_DH_bsu"/>
</dbReference>
<reference evidence="1 2" key="1">
    <citation type="submission" date="2017-09" db="EMBL/GenBank/DDBJ databases">
        <title>Large-scale bioinformatics analysis of Bacillus genomes uncovers conserved roles of natural products in bacterial physiology.</title>
        <authorList>
            <consortium name="Agbiome Team Llc"/>
            <person name="Bleich R.M."/>
            <person name="Grubbs K.J."/>
            <person name="Santa Maria K.C."/>
            <person name="Allen S.E."/>
            <person name="Farag S."/>
            <person name="Shank E.A."/>
            <person name="Bowers A."/>
        </authorList>
    </citation>
    <scope>NUCLEOTIDE SEQUENCE [LARGE SCALE GENOMIC DNA]</scope>
    <source>
        <strain evidence="1 2">AFS089089</strain>
    </source>
</reference>
<dbReference type="RefSeq" id="WP_098902301.1">
    <property type="nucleotide sequence ID" value="NZ_NVNL01000041.1"/>
</dbReference>
<dbReference type="InterPro" id="IPR015943">
    <property type="entry name" value="WD40/YVTN_repeat-like_dom_sf"/>
</dbReference>
<gene>
    <name evidence="1" type="ORF">CON71_22465</name>
</gene>
<dbReference type="PANTHER" id="PTHR47197">
    <property type="entry name" value="PROTEIN NIRF"/>
    <property type="match status" value="1"/>
</dbReference>
<dbReference type="InterPro" id="IPR013211">
    <property type="entry name" value="LVIVD"/>
</dbReference>
<name>A0A9X6TK07_BACTU</name>
<dbReference type="PANTHER" id="PTHR47197:SF3">
    <property type="entry name" value="DIHYDRO-HEME D1 DEHYDROGENASE"/>
    <property type="match status" value="1"/>
</dbReference>
<dbReference type="Pfam" id="PF08309">
    <property type="entry name" value="LVIVD"/>
    <property type="match status" value="2"/>
</dbReference>
<organism evidence="1 2">
    <name type="scientific">Bacillus thuringiensis</name>
    <dbReference type="NCBI Taxonomy" id="1428"/>
    <lineage>
        <taxon>Bacteria</taxon>
        <taxon>Bacillati</taxon>
        <taxon>Bacillota</taxon>
        <taxon>Bacilli</taxon>
        <taxon>Bacillales</taxon>
        <taxon>Bacillaceae</taxon>
        <taxon>Bacillus</taxon>
        <taxon>Bacillus cereus group</taxon>
    </lineage>
</organism>
<evidence type="ECO:0000313" key="1">
    <source>
        <dbReference type="EMBL" id="PEA87760.1"/>
    </source>
</evidence>
<sequence>MDNKLKINFINRLLKSKKSTDKSEQSKEINLTPSIQEIPEQLTNKIVTEGSVYVAGFGGVSVIDVKTNVLKAKIITGGSTSDIAITSDETRIYVAPFEYFDVSVIDTKSNTVIDAINLTGDSLFGTSSFGIAITPDGESAYLTNDNTILRINTSTNMITKTVNINEDASGIAITSNGKFAYIAGAKNVFVLDTESNTIVKTIDIYPSATLARIVITPDEKLAYITNFDSNELLVIDLTANILLTKIELVNSTTDIAITPDGKFAYCVGANNLWIIEVSTNIVVNTLEFGENLWTIAITSDGRLAYIGDYGNSVYIVDTLSNTLLGKIDVEVEPFRLIII</sequence>
<proteinExistence type="predicted"/>
<accession>A0A9X6TK07</accession>
<dbReference type="Proteomes" id="UP000220702">
    <property type="component" value="Unassembled WGS sequence"/>
</dbReference>